<organism evidence="1 2">
    <name type="scientific">Corchorus capsularis</name>
    <name type="common">Jute</name>
    <dbReference type="NCBI Taxonomy" id="210143"/>
    <lineage>
        <taxon>Eukaryota</taxon>
        <taxon>Viridiplantae</taxon>
        <taxon>Streptophyta</taxon>
        <taxon>Embryophyta</taxon>
        <taxon>Tracheophyta</taxon>
        <taxon>Spermatophyta</taxon>
        <taxon>Magnoliopsida</taxon>
        <taxon>eudicotyledons</taxon>
        <taxon>Gunneridae</taxon>
        <taxon>Pentapetalae</taxon>
        <taxon>rosids</taxon>
        <taxon>malvids</taxon>
        <taxon>Malvales</taxon>
        <taxon>Malvaceae</taxon>
        <taxon>Grewioideae</taxon>
        <taxon>Apeibeae</taxon>
        <taxon>Corchorus</taxon>
    </lineage>
</organism>
<dbReference type="Gramene" id="OMO56147">
    <property type="protein sequence ID" value="OMO56147"/>
    <property type="gene ID" value="CCACVL1_26722"/>
</dbReference>
<evidence type="ECO:0000313" key="1">
    <source>
        <dbReference type="EMBL" id="OMO56147.1"/>
    </source>
</evidence>
<evidence type="ECO:0000313" key="2">
    <source>
        <dbReference type="Proteomes" id="UP000188268"/>
    </source>
</evidence>
<protein>
    <submittedName>
        <fullName evidence="1">Uncharacterized protein</fullName>
    </submittedName>
</protein>
<keyword evidence="2" id="KW-1185">Reference proteome</keyword>
<gene>
    <name evidence="1" type="ORF">CCACVL1_26722</name>
</gene>
<dbReference type="Proteomes" id="UP000188268">
    <property type="component" value="Unassembled WGS sequence"/>
</dbReference>
<dbReference type="AlphaFoldDB" id="A0A1R3GDL2"/>
<proteinExistence type="predicted"/>
<reference evidence="1 2" key="1">
    <citation type="submission" date="2013-09" db="EMBL/GenBank/DDBJ databases">
        <title>Corchorus capsularis genome sequencing.</title>
        <authorList>
            <person name="Alam M."/>
            <person name="Haque M.S."/>
            <person name="Islam M.S."/>
            <person name="Emdad E.M."/>
            <person name="Islam M.M."/>
            <person name="Ahmed B."/>
            <person name="Halim A."/>
            <person name="Hossen Q.M.M."/>
            <person name="Hossain M.Z."/>
            <person name="Ahmed R."/>
            <person name="Khan M.M."/>
            <person name="Islam R."/>
            <person name="Rashid M.M."/>
            <person name="Khan S.A."/>
            <person name="Rahman M.S."/>
            <person name="Alam M."/>
        </authorList>
    </citation>
    <scope>NUCLEOTIDE SEQUENCE [LARGE SCALE GENOMIC DNA]</scope>
    <source>
        <strain evidence="2">cv. CVL-1</strain>
        <tissue evidence="1">Whole seedling</tissue>
    </source>
</reference>
<comment type="caution">
    <text evidence="1">The sequence shown here is derived from an EMBL/GenBank/DDBJ whole genome shotgun (WGS) entry which is preliminary data.</text>
</comment>
<name>A0A1R3GDL2_COCAP</name>
<accession>A0A1R3GDL2</accession>
<sequence length="30" mass="3440">MDRTDTIRYPCVSSVRYLTAKTIISCVFSI</sequence>
<dbReference type="EMBL" id="AWWV01014531">
    <property type="protein sequence ID" value="OMO56147.1"/>
    <property type="molecule type" value="Genomic_DNA"/>
</dbReference>